<keyword evidence="3 7" id="KW-0547">Nucleotide-binding</keyword>
<evidence type="ECO:0000313" key="10">
    <source>
        <dbReference type="Proteomes" id="UP000280792"/>
    </source>
</evidence>
<dbReference type="UniPathway" id="UPA00251">
    <property type="reaction ID" value="UER00324"/>
</dbReference>
<comment type="catalytic activity">
    <reaction evidence="7">
        <text>protoporphyrinogen IX + 3 a menaquinone = protoporphyrin IX + 3 a menaquinol</text>
        <dbReference type="Rhea" id="RHEA:27409"/>
        <dbReference type="Rhea" id="RHEA-COMP:9537"/>
        <dbReference type="Rhea" id="RHEA-COMP:9539"/>
        <dbReference type="ChEBI" id="CHEBI:16374"/>
        <dbReference type="ChEBI" id="CHEBI:18151"/>
        <dbReference type="ChEBI" id="CHEBI:57306"/>
        <dbReference type="ChEBI" id="CHEBI:57307"/>
        <dbReference type="EC" id="1.3.5.3"/>
    </reaction>
</comment>
<comment type="cofactor">
    <cofactor evidence="7">
        <name>FMN</name>
        <dbReference type="ChEBI" id="CHEBI:58210"/>
    </cofactor>
    <text evidence="7">Binds 1 FMN non-covalently per subunit.</text>
</comment>
<keyword evidence="4 7" id="KW-0560">Oxidoreductase</keyword>
<dbReference type="RefSeq" id="WP_125014748.1">
    <property type="nucleotide sequence ID" value="NZ_QWEZ01000001.1"/>
</dbReference>
<evidence type="ECO:0000259" key="8">
    <source>
        <dbReference type="Pfam" id="PF12724"/>
    </source>
</evidence>
<evidence type="ECO:0000256" key="6">
    <source>
        <dbReference type="ARBA" id="ARBA00023244"/>
    </source>
</evidence>
<dbReference type="AlphaFoldDB" id="A0A3P3VNY5"/>
<dbReference type="SUPFAM" id="SSF52218">
    <property type="entry name" value="Flavoproteins"/>
    <property type="match status" value="1"/>
</dbReference>
<comment type="function">
    <text evidence="7">Catalyzes the 6-electron oxidation of protoporphyrinogen IX to form protoporphyrin IX; under anaerobic conditions uses menaquinone as an electron acceptor, under aerobic conditions uses ubiquinone as an electron acceptor.</text>
</comment>
<evidence type="ECO:0000256" key="4">
    <source>
        <dbReference type="ARBA" id="ARBA00023002"/>
    </source>
</evidence>
<dbReference type="GO" id="GO:0006782">
    <property type="term" value="P:protoporphyrinogen IX biosynthetic process"/>
    <property type="evidence" value="ECO:0007669"/>
    <property type="project" value="UniProtKB-UniRule"/>
</dbReference>
<comment type="similarity">
    <text evidence="7">Belongs to the HemG family.</text>
</comment>
<keyword evidence="5" id="KW-0472">Membrane</keyword>
<gene>
    <name evidence="7" type="primary">hemG</name>
    <name evidence="9" type="ORF">D0544_04215</name>
</gene>
<dbReference type="EC" id="1.3.5.3" evidence="7"/>
<dbReference type="InterPro" id="IPR044264">
    <property type="entry name" value="HemG"/>
</dbReference>
<reference evidence="9 10" key="1">
    <citation type="submission" date="2018-08" db="EMBL/GenBank/DDBJ databases">
        <authorList>
            <person name="Khan S.A."/>
        </authorList>
    </citation>
    <scope>NUCLEOTIDE SEQUENCE [LARGE SCALE GENOMIC DNA]</scope>
    <source>
        <strain evidence="9 10">GTF-13</strain>
    </source>
</reference>
<evidence type="ECO:0000256" key="2">
    <source>
        <dbReference type="ARBA" id="ARBA00022643"/>
    </source>
</evidence>
<dbReference type="PANTHER" id="PTHR38030:SF2">
    <property type="entry name" value="PROTOPORPHYRINOGEN IX DEHYDROGENASE [QUINONE]"/>
    <property type="match status" value="1"/>
</dbReference>
<keyword evidence="10" id="KW-1185">Reference proteome</keyword>
<dbReference type="GO" id="GO:0004729">
    <property type="term" value="F:oxygen-dependent protoporphyrinogen oxidase activity"/>
    <property type="evidence" value="ECO:0007669"/>
    <property type="project" value="InterPro"/>
</dbReference>
<keyword evidence="7" id="KW-1003">Cell membrane</keyword>
<proteinExistence type="inferred from homology"/>
<dbReference type="HAMAP" id="MF_00853">
    <property type="entry name" value="HemG"/>
    <property type="match status" value="1"/>
</dbReference>
<dbReference type="Gene3D" id="3.40.50.360">
    <property type="match status" value="1"/>
</dbReference>
<sequence length="188" mass="21644">MERVALLYASRDGQTLRIVERIAHCLRQRQVRVRILKLEPFDHWPLDSGELPVVCAPIRYGKHLPEARAFVSAFHSELQSQRSAMVSINLTARKPNRSTPANNPYLKRFLQANDWRPRIQAVFAGALEYERYPWWDRLLIRMIMRLTGGPIEGGQRYEFTDWTAVERFASQLADPLAGEAEAEEGVSP</sequence>
<accession>A0A3P3VNY5</accession>
<keyword evidence="2 7" id="KW-0288">FMN</keyword>
<dbReference type="EMBL" id="QWEZ01000001">
    <property type="protein sequence ID" value="RRJ84320.1"/>
    <property type="molecule type" value="Genomic_DNA"/>
</dbReference>
<name>A0A3P3VNY5_9GAMM</name>
<dbReference type="Pfam" id="PF12724">
    <property type="entry name" value="Flavodoxin_5"/>
    <property type="match status" value="1"/>
</dbReference>
<keyword evidence="1 7" id="KW-0285">Flavoprotein</keyword>
<dbReference type="GO" id="GO:0005886">
    <property type="term" value="C:plasma membrane"/>
    <property type="evidence" value="ECO:0007669"/>
    <property type="project" value="UniProtKB-SubCell"/>
</dbReference>
<dbReference type="GO" id="GO:0070819">
    <property type="term" value="F:menaquinone-dependent protoporphyrinogen oxidase activity"/>
    <property type="evidence" value="ECO:0007669"/>
    <property type="project" value="UniProtKB-UniRule"/>
</dbReference>
<comment type="catalytic activity">
    <reaction evidence="7">
        <text>protoporphyrinogen IX + 3 a quinone = protoporphyrin IX + 3 a quinol</text>
        <dbReference type="Rhea" id="RHEA:65032"/>
        <dbReference type="ChEBI" id="CHEBI:24646"/>
        <dbReference type="ChEBI" id="CHEBI:57306"/>
        <dbReference type="ChEBI" id="CHEBI:57307"/>
        <dbReference type="ChEBI" id="CHEBI:132124"/>
        <dbReference type="EC" id="1.3.5.3"/>
    </reaction>
</comment>
<dbReference type="GO" id="GO:0010181">
    <property type="term" value="F:FMN binding"/>
    <property type="evidence" value="ECO:0007669"/>
    <property type="project" value="UniProtKB-UniRule"/>
</dbReference>
<comment type="pathway">
    <text evidence="7">Porphyrin-containing compound metabolism; protoporphyrin-IX biosynthesis; protoporphyrin-IX from protoporphyrinogen-IX: step 1/1.</text>
</comment>
<dbReference type="Proteomes" id="UP000280792">
    <property type="component" value="Unassembled WGS sequence"/>
</dbReference>
<evidence type="ECO:0000256" key="5">
    <source>
        <dbReference type="ARBA" id="ARBA00023136"/>
    </source>
</evidence>
<evidence type="ECO:0000256" key="3">
    <source>
        <dbReference type="ARBA" id="ARBA00022741"/>
    </source>
</evidence>
<keyword evidence="6 7" id="KW-0627">Porphyrin biosynthesis</keyword>
<comment type="catalytic activity">
    <reaction evidence="7">
        <text>protoporphyrinogen IX + 3 a ubiquinone = protoporphyrin IX + 3 a ubiquinol</text>
        <dbReference type="Rhea" id="RHEA:63936"/>
        <dbReference type="Rhea" id="RHEA-COMP:9565"/>
        <dbReference type="Rhea" id="RHEA-COMP:9566"/>
        <dbReference type="ChEBI" id="CHEBI:16389"/>
        <dbReference type="ChEBI" id="CHEBI:17976"/>
        <dbReference type="ChEBI" id="CHEBI:57306"/>
        <dbReference type="ChEBI" id="CHEBI:57307"/>
    </reaction>
</comment>
<evidence type="ECO:0000256" key="7">
    <source>
        <dbReference type="HAMAP-Rule" id="MF_00853"/>
    </source>
</evidence>
<comment type="caution">
    <text evidence="9">The sequence shown here is derived from an EMBL/GenBank/DDBJ whole genome shotgun (WGS) entry which is preliminary data.</text>
</comment>
<feature type="domain" description="Flavodoxin" evidence="8">
    <location>
        <begin position="6"/>
        <end position="150"/>
    </location>
</feature>
<dbReference type="InterPro" id="IPR052200">
    <property type="entry name" value="Protoporphyrinogen_IX_DH"/>
</dbReference>
<organism evidence="9 10">
    <name type="scientific">Aestuariirhabdus litorea</name>
    <dbReference type="NCBI Taxonomy" id="2528527"/>
    <lineage>
        <taxon>Bacteria</taxon>
        <taxon>Pseudomonadati</taxon>
        <taxon>Pseudomonadota</taxon>
        <taxon>Gammaproteobacteria</taxon>
        <taxon>Oceanospirillales</taxon>
        <taxon>Aestuariirhabdaceae</taxon>
        <taxon>Aestuariirhabdus</taxon>
    </lineage>
</organism>
<protein>
    <recommendedName>
        <fullName evidence="7">Protoporphyrinogen IX dehydrogenase [quinone]</fullName>
        <ecNumber evidence="7">1.3.5.3</ecNumber>
    </recommendedName>
    <alternativeName>
        <fullName evidence="7">Protoporphyrinogen IX dehydrogenase [menaquinone]</fullName>
    </alternativeName>
    <alternativeName>
        <fullName evidence="7">Protoporphyrinogen IX dehydrogenase [ubiquinone]</fullName>
    </alternativeName>
    <alternativeName>
        <fullName evidence="7">Protoporphyrinogen oxidase</fullName>
        <shortName evidence="7">PPO</shortName>
    </alternativeName>
</protein>
<evidence type="ECO:0000313" key="9">
    <source>
        <dbReference type="EMBL" id="RRJ84320.1"/>
    </source>
</evidence>
<evidence type="ECO:0000256" key="1">
    <source>
        <dbReference type="ARBA" id="ARBA00022630"/>
    </source>
</evidence>
<dbReference type="NCBIfam" id="NF008316">
    <property type="entry name" value="PRK11104.1"/>
    <property type="match status" value="1"/>
</dbReference>
<reference evidence="9 10" key="2">
    <citation type="submission" date="2018-12" db="EMBL/GenBank/DDBJ databases">
        <title>Simiduia agarivorans gen. nov., sp. nov., a marine, agarolytic bacterium isolated from shallow coastal water from Keelung, Taiwan.</title>
        <authorList>
            <person name="Shieh W.Y."/>
        </authorList>
    </citation>
    <scope>NUCLEOTIDE SEQUENCE [LARGE SCALE GENOMIC DNA]</scope>
    <source>
        <strain evidence="9 10">GTF-13</strain>
    </source>
</reference>
<comment type="subcellular location">
    <subcellularLocation>
        <location evidence="7">Cell membrane</location>
        <topology evidence="7">Peripheral membrane protein</topology>
    </subcellularLocation>
</comment>
<dbReference type="InterPro" id="IPR029039">
    <property type="entry name" value="Flavoprotein-like_sf"/>
</dbReference>
<dbReference type="InterPro" id="IPR026816">
    <property type="entry name" value="Flavodoxin_dom"/>
</dbReference>
<dbReference type="PANTHER" id="PTHR38030">
    <property type="entry name" value="PROTOPORPHYRINOGEN IX DEHYDROGENASE [MENAQUINONE]"/>
    <property type="match status" value="1"/>
</dbReference>